<keyword evidence="5" id="KW-0645">Protease</keyword>
<dbReference type="InterPro" id="IPR007094">
    <property type="entry name" value="RNA-dir_pol_PSvirus"/>
</dbReference>
<dbReference type="InterPro" id="IPR043128">
    <property type="entry name" value="Rev_trsase/Diguanyl_cyclase"/>
</dbReference>
<dbReference type="PROSITE" id="PS51874">
    <property type="entry name" value="PCV_3C_PRO"/>
    <property type="match status" value="1"/>
</dbReference>
<dbReference type="PROSITE" id="PS50507">
    <property type="entry name" value="RDRP_SSRNA_POS"/>
    <property type="match status" value="1"/>
</dbReference>
<reference evidence="23" key="1">
    <citation type="submission" date="2023-11" db="EMBL/GenBank/DDBJ databases">
        <authorList>
            <person name="Sidharthan V.K."/>
            <person name="Reddy V."/>
            <person name="Kiran G."/>
            <person name="Rajeswari V."/>
            <person name="Baranwal V.K."/>
        </authorList>
    </citation>
    <scope>NUCLEOTIDE SEQUENCE</scope>
    <source>
        <strain evidence="23">Leu dub</strain>
    </source>
</reference>
<evidence type="ECO:0000256" key="12">
    <source>
        <dbReference type="ARBA" id="ARBA00022840"/>
    </source>
</evidence>
<reference evidence="23" key="2">
    <citation type="journal article" date="2024" name="Arch. Virol.">
        <title>Probing of plant transcriptomes reveals the hidden genetic diversity of the family Secoviridae.</title>
        <authorList>
            <person name="Sidharthan V.K."/>
            <person name="Reddy V."/>
            <person name="Kiran G."/>
            <person name="Rajeswari V."/>
            <person name="Baranwal V.K."/>
            <person name="Kumar M.K."/>
            <person name="Kumar K.S."/>
        </authorList>
    </citation>
    <scope>NUCLEOTIDE SEQUENCE</scope>
    <source>
        <strain evidence="23">Leu dub</strain>
    </source>
</reference>
<evidence type="ECO:0000256" key="14">
    <source>
        <dbReference type="ARBA" id="ARBA00022989"/>
    </source>
</evidence>
<dbReference type="GO" id="GO:0003968">
    <property type="term" value="F:RNA-directed RNA polymerase activity"/>
    <property type="evidence" value="ECO:0007669"/>
    <property type="project" value="UniProtKB-KW"/>
</dbReference>
<evidence type="ECO:0000256" key="17">
    <source>
        <dbReference type="PROSITE-ProRule" id="PRU00042"/>
    </source>
</evidence>
<keyword evidence="4" id="KW-0696">RNA-directed RNA polymerase</keyword>
<keyword evidence="11" id="KW-0788">Thiol protease</keyword>
<keyword evidence="17" id="KW-0862">Zinc</keyword>
<keyword evidence="8" id="KW-0548">Nucleotidyltransferase</keyword>
<dbReference type="GO" id="GO:0003723">
    <property type="term" value="F:RNA binding"/>
    <property type="evidence" value="ECO:0007669"/>
    <property type="project" value="InterPro"/>
</dbReference>
<evidence type="ECO:0000259" key="21">
    <source>
        <dbReference type="PROSITE" id="PS51218"/>
    </source>
</evidence>
<keyword evidence="9" id="KW-0547">Nucleotide-binding</keyword>
<dbReference type="EMBL" id="BK065068">
    <property type="protein sequence ID" value="DBA54737.1"/>
    <property type="molecule type" value="Genomic_RNA"/>
</dbReference>
<evidence type="ECO:0000256" key="4">
    <source>
        <dbReference type="ARBA" id="ARBA00022484"/>
    </source>
</evidence>
<dbReference type="GO" id="GO:0044167">
    <property type="term" value="C:host cell endoplasmic reticulum membrane"/>
    <property type="evidence" value="ECO:0007669"/>
    <property type="project" value="UniProtKB-SubCell"/>
</dbReference>
<dbReference type="InterPro" id="IPR044067">
    <property type="entry name" value="PCV_3C_PRO"/>
</dbReference>
<feature type="domain" description="SF3 helicase" evidence="21">
    <location>
        <begin position="750"/>
        <end position="915"/>
    </location>
</feature>
<dbReference type="InterPro" id="IPR043502">
    <property type="entry name" value="DNA/RNA_pol_sf"/>
</dbReference>
<evidence type="ECO:0000259" key="22">
    <source>
        <dbReference type="PROSITE" id="PS51874"/>
    </source>
</evidence>
<evidence type="ECO:0000256" key="10">
    <source>
        <dbReference type="ARBA" id="ARBA00022801"/>
    </source>
</evidence>
<evidence type="ECO:0000256" key="9">
    <source>
        <dbReference type="ARBA" id="ARBA00022741"/>
    </source>
</evidence>
<dbReference type="Pfam" id="PF00680">
    <property type="entry name" value="RdRP_1"/>
    <property type="match status" value="1"/>
</dbReference>
<dbReference type="SUPFAM" id="SSF56672">
    <property type="entry name" value="DNA/RNA polymerases"/>
    <property type="match status" value="1"/>
</dbReference>
<dbReference type="InterPro" id="IPR013087">
    <property type="entry name" value="Znf_C2H2_type"/>
</dbReference>
<keyword evidence="15" id="KW-1038">Host endoplasmic reticulum</keyword>
<evidence type="ECO:0000259" key="20">
    <source>
        <dbReference type="PROSITE" id="PS50507"/>
    </source>
</evidence>
<feature type="transmembrane region" description="Helical" evidence="18">
    <location>
        <begin position="506"/>
        <end position="523"/>
    </location>
</feature>
<dbReference type="InterPro" id="IPR001205">
    <property type="entry name" value="RNA-dir_pol_C"/>
</dbReference>
<feature type="transmembrane region" description="Helical" evidence="18">
    <location>
        <begin position="530"/>
        <end position="553"/>
    </location>
</feature>
<evidence type="ECO:0000256" key="18">
    <source>
        <dbReference type="SAM" id="Phobius"/>
    </source>
</evidence>
<dbReference type="GO" id="GO:0039694">
    <property type="term" value="P:viral RNA genome replication"/>
    <property type="evidence" value="ECO:0007669"/>
    <property type="project" value="InterPro"/>
</dbReference>
<feature type="domain" description="Peptidase C3" evidence="22">
    <location>
        <begin position="1216"/>
        <end position="1428"/>
    </location>
</feature>
<dbReference type="Pfam" id="PF00910">
    <property type="entry name" value="RNA_helicase"/>
    <property type="match status" value="1"/>
</dbReference>
<keyword evidence="17" id="KW-0479">Metal-binding</keyword>
<dbReference type="PROSITE" id="PS50157">
    <property type="entry name" value="ZINC_FINGER_C2H2_2"/>
    <property type="match status" value="1"/>
</dbReference>
<evidence type="ECO:0000313" key="23">
    <source>
        <dbReference type="EMBL" id="DBA54737.1"/>
    </source>
</evidence>
<dbReference type="GO" id="GO:0008270">
    <property type="term" value="F:zinc ion binding"/>
    <property type="evidence" value="ECO:0007669"/>
    <property type="project" value="UniProtKB-KW"/>
</dbReference>
<keyword evidence="18" id="KW-0472">Membrane</keyword>
<protein>
    <recommendedName>
        <fullName evidence="3">RNA1 polyprotein</fullName>
    </recommendedName>
    <alternativeName>
        <fullName evidence="16">P1</fullName>
    </alternativeName>
</protein>
<keyword evidence="14 18" id="KW-1133">Transmembrane helix</keyword>
<organism evidence="23">
    <name type="scientific">Cederberg Conebush nepovirus</name>
    <dbReference type="NCBI Taxonomy" id="3115760"/>
    <lineage>
        <taxon>Viruses</taxon>
        <taxon>Riboviria</taxon>
        <taxon>Orthornavirae</taxon>
        <taxon>Pisuviricota</taxon>
        <taxon>Pisoniviricetes</taxon>
        <taxon>Picornavirales</taxon>
        <taxon>Secoviridae</taxon>
        <taxon>Comovirinae</taxon>
        <taxon>Nepovirus</taxon>
    </lineage>
</organism>
<evidence type="ECO:0000256" key="2">
    <source>
        <dbReference type="ARBA" id="ARBA00004517"/>
    </source>
</evidence>
<dbReference type="GO" id="GO:0006508">
    <property type="term" value="P:proteolysis"/>
    <property type="evidence" value="ECO:0007669"/>
    <property type="project" value="UniProtKB-KW"/>
</dbReference>
<dbReference type="Gene3D" id="1.20.960.20">
    <property type="match status" value="1"/>
</dbReference>
<keyword evidence="17" id="KW-0863">Zinc-finger</keyword>
<keyword evidence="12" id="KW-0067">ATP-binding</keyword>
<dbReference type="GO" id="GO:0003724">
    <property type="term" value="F:RNA helicase activity"/>
    <property type="evidence" value="ECO:0007669"/>
    <property type="project" value="InterPro"/>
</dbReference>
<evidence type="ECO:0000256" key="13">
    <source>
        <dbReference type="ARBA" id="ARBA00022953"/>
    </source>
</evidence>
<feature type="domain" description="C2H2-type" evidence="19">
    <location>
        <begin position="3"/>
        <end position="31"/>
    </location>
</feature>
<dbReference type="InterPro" id="IPR000605">
    <property type="entry name" value="Helicase_SF3_ssDNA/RNA_vir"/>
</dbReference>
<dbReference type="PROSITE" id="PS51218">
    <property type="entry name" value="SF3_HELICASE_2"/>
    <property type="match status" value="1"/>
</dbReference>
<evidence type="ECO:0000256" key="15">
    <source>
        <dbReference type="ARBA" id="ARBA00023184"/>
    </source>
</evidence>
<dbReference type="Gene3D" id="3.30.70.270">
    <property type="match status" value="1"/>
</dbReference>
<feature type="domain" description="RdRp catalytic" evidence="20">
    <location>
        <begin position="1716"/>
        <end position="1842"/>
    </location>
</feature>
<dbReference type="GO" id="GO:0006351">
    <property type="term" value="P:DNA-templated transcription"/>
    <property type="evidence" value="ECO:0007669"/>
    <property type="project" value="InterPro"/>
</dbReference>
<evidence type="ECO:0000256" key="7">
    <source>
        <dbReference type="ARBA" id="ARBA00022692"/>
    </source>
</evidence>
<evidence type="ECO:0000256" key="6">
    <source>
        <dbReference type="ARBA" id="ARBA00022679"/>
    </source>
</evidence>
<evidence type="ECO:0000256" key="16">
    <source>
        <dbReference type="ARBA" id="ARBA00031919"/>
    </source>
</evidence>
<evidence type="ECO:0000256" key="8">
    <source>
        <dbReference type="ARBA" id="ARBA00022695"/>
    </source>
</evidence>
<evidence type="ECO:0000259" key="19">
    <source>
        <dbReference type="PROSITE" id="PS50157"/>
    </source>
</evidence>
<evidence type="ECO:0000256" key="1">
    <source>
        <dbReference type="ARBA" id="ARBA00004149"/>
    </source>
</evidence>
<feature type="transmembrane region" description="Helical" evidence="18">
    <location>
        <begin position="1150"/>
        <end position="1172"/>
    </location>
</feature>
<comment type="subcellular location">
    <subcellularLocation>
        <location evidence="1">Host endoplasmic reticulum lumen</location>
    </subcellularLocation>
    <subcellularLocation>
        <location evidence="2">Host endoplasmic reticulum membrane</location>
        <topology evidence="2">Single-pass membrane protein</topology>
    </subcellularLocation>
</comment>
<sequence length="2293" mass="257743">MSFACHQCKRVFQTRSALRRHLASSNTGTYANPVYDCYDPNPVEATPLPVLLPREQLLRPVALPTGFTLEEFPPLEPVWAASLPQLDRAVLAAPEVATTEPTILVDFFFGLFPAVSVAVPSVKVAPIEGARTLAVTEVSAAVIPENPKSDLVAQRSAARMNYLRRKRERAARQRAAQREFCKKKTALVNLIVKTRELIRREEMRQTRRRIDQSRDADIPMSDFHRAQHALDVAQRRARSAWLQRAKAWRRRQTELRAERTAKIVIQTAGNAEATNSVSDEEEEEARAYFSSPHSSYEWARPCLNLGARNFGVGRLLDKCSVHAKKFPELIERIVALCWGRFHWILPLELLERFVDGLCHISAFYPPYLLIQELDKICTIEELNEAMRAVEDEHGKFAEVQRNSNARAFSSLFSWIRDLGKKTGELASNSLSAIKDTILDGSHVITRGLVVQCFDIARTCFYEAFGVTLSHLQEGAEILRSVWNACRNWCNSIVEKFCYGLQVLGRSAIYGLLLLVIAGIISMVEKALASIGFLAQTGITLTMFTTLFISYLGIAALEKTASYVGEIRALLTGVVTGLYAQAAQNARHSFASDGRSGLPNARGLVDGVDCVIHAVAAIGSGLVNLKFDSLIYAGRLAAAFDQLRKGKDALRDFAAWLFEMFGRMSDKFTGRETVFFDELAAMVQVDVKGWIATAQSVLIEAETCSISSTPLFHVVQRLLEEGQKLQRGLSGTPRKLSMDFGALVNGIVKDLKLLHSRMVHCADHEGRRVEPFWVYIYGPSHCGKTNCMNKISKELCKVADIPYTVYHRNGREAHWNNYAKQSVIQIDDLSAVVLDPSVEGELINIVSSKVYSLSMAAIEDKGITCTSQIVVTSSNAMEPPIASKIQCLDAYYERIGAYVEMRRKPGAPFEARNPTASCQARLLDPLSRAPFDGEEFRDFDDVLSKIKDLYAQQRDKEEELLACFRENEGLMDPIGVAARDFVVSRADTGHTFYASSVLLEHGVHCPTGRYLCLDGKVYRAGRGLEPQLVEGETGDDYLERLTVETFHRQAQCDVLGKCRNSIVASFLRDLTMDSCRVLPDLTLGPDASFAQRSFFDGLALSEKLFLRLTQKNIDRLKDEKEENVYCSSAWTAVLRAACIARQWLSENGAGILLLLAGVLACLVLFYAFFHLFATVFGGNATISGAVGAFSALNAKAVIPSGGTLPVYVGGVRPRYSFAKADCSSDLPIAAELCVAMFCPRERFISGMQYKNRSVMLTRHQAMSLYEGDEIKCLFHSTGRMVTVRWHEAHMIPFEGSEIVVWKNPEFLDLDEKKYGDLYLEDKEQLPGNFLVTGYGLRRDAGDKNSLYGYETFACPGYREDVQWTVTSHIKGEDYFRSLPRRITFNHRARNDDCGALILVQLHGKKKIAGMLVAGQAGYTWADFLPNPRFATARGSIDYFPEKGIFTPGWEKLGYLPKNATPHQPKVHDFVAVPDSVRCPIPEGVVLKEPCIVSSADPRCPLDEQGKPLNVMHKAAVKKFTDPMEQLDQGLLEYIGDEMAESFERFFDADECLEDVSLELAINGVRADESEEEQFEQFVLQTSPGWPYVLDPNRNGMKGKHAYFEDCIDGTRKLKEGTLASERYEFLKEFCVEHVPELVTIECPKVECLKQSKVKAGDVRLFSILPLEFNLLWRQKTLAFTQFVQKHRHELCSQVGTNPYSADWARIYQRLIMNKESPVAMNCDYSCFDGYLQAQVMEVISLFMNRLYKKDTVEQAKQRHHLMMSLHGRKTIVGNQVYAVYAGMPSGLSLTVTLNGILNEILIRYAYHKLVPEAERCCFSKWVTLIVYGDDNLISVHVDMQKYFYGNAIQAELKKIGVIITDGSDKSKVGIDFKPLDQLDFLKRKFKLDEYNRVTAPLDLSAIFTSMYWVRPLKFKLDTLQKADVLANMDSSIERDVILELTQNAQVALLELCLHGREYFEPVYRHFVRYFPAMADSFRNWDACRAFHSSKLSGMQHFEPARVVDMFARAELIDAVRNGGDGTFEVPLCPQICVVGPFYNFSSCDLLLSFIPLRSGEFGLYIKPDVGMGNVAFPTVEWTRKFCREKYMRDMAGRLVWPLIREAVANGKRICFRDTMPHVASWVVAMLVADYLNMSKLHDSIYIYNNMLGKRAISLDCYFSEWFSPATGSREFFIIGSDSERLLGEMVEGKMVEFSSLSPILGGARARNLVNQAVGKGVFPCVAATFDGKKYHVVLACSNKCCERHCEQSTTLEFALQAVWNKRCGHGRIEPLGPRVVTVSPTGHRKRYMNDGERI</sequence>
<keyword evidence="10" id="KW-0378">Hydrolase</keyword>
<dbReference type="GO" id="GO:0004197">
    <property type="term" value="F:cysteine-type endopeptidase activity"/>
    <property type="evidence" value="ECO:0007669"/>
    <property type="project" value="InterPro"/>
</dbReference>
<evidence type="ECO:0000256" key="11">
    <source>
        <dbReference type="ARBA" id="ARBA00022807"/>
    </source>
</evidence>
<dbReference type="GO" id="GO:0044166">
    <property type="term" value="C:host cell endoplasmic reticulum lumen"/>
    <property type="evidence" value="ECO:0007669"/>
    <property type="project" value="UniProtKB-SubCell"/>
</dbReference>
<dbReference type="GO" id="GO:0005524">
    <property type="term" value="F:ATP binding"/>
    <property type="evidence" value="ECO:0007669"/>
    <property type="project" value="UniProtKB-KW"/>
</dbReference>
<name>A0AAT9J7V3_9SECO</name>
<accession>A0AAT9J7V3</accession>
<keyword evidence="7 18" id="KW-0812">Transmembrane</keyword>
<evidence type="ECO:0000256" key="5">
    <source>
        <dbReference type="ARBA" id="ARBA00022670"/>
    </source>
</evidence>
<keyword evidence="13" id="KW-0693">Viral RNA replication</keyword>
<keyword evidence="6" id="KW-0808">Transferase</keyword>
<proteinExistence type="predicted"/>
<evidence type="ECO:0000256" key="3">
    <source>
        <dbReference type="ARBA" id="ARBA00020936"/>
    </source>
</evidence>
<dbReference type="InterPro" id="IPR014759">
    <property type="entry name" value="Helicase_SF3_ssRNA_vir"/>
</dbReference>